<evidence type="ECO:0000313" key="2">
    <source>
        <dbReference type="EMBL" id="SUG16538.1"/>
    </source>
</evidence>
<dbReference type="Gene3D" id="3.20.20.60">
    <property type="entry name" value="Phosphoenolpyruvate-binding domains"/>
    <property type="match status" value="1"/>
</dbReference>
<dbReference type="InterPro" id="IPR015813">
    <property type="entry name" value="Pyrv/PenolPyrv_kinase-like_dom"/>
</dbReference>
<evidence type="ECO:0000313" key="3">
    <source>
        <dbReference type="Proteomes" id="UP000254124"/>
    </source>
</evidence>
<dbReference type="Proteomes" id="UP000254124">
    <property type="component" value="Unassembled WGS sequence"/>
</dbReference>
<keyword evidence="2" id="KW-0670">Pyruvate</keyword>
<dbReference type="SUPFAM" id="SSF51621">
    <property type="entry name" value="Phosphoenolpyruvate/pyruvate domain"/>
    <property type="match status" value="1"/>
</dbReference>
<keyword evidence="1" id="KW-0479">Metal-binding</keyword>
<name>A0A379SAV7_SALER</name>
<gene>
    <name evidence="2" type="ORF">NCTC7295_04253</name>
</gene>
<accession>A0A379SAV7</accession>
<dbReference type="GO" id="GO:0016301">
    <property type="term" value="F:kinase activity"/>
    <property type="evidence" value="ECO:0007669"/>
    <property type="project" value="UniProtKB-KW"/>
</dbReference>
<proteinExistence type="predicted"/>
<dbReference type="EMBL" id="UGWZ01000001">
    <property type="protein sequence ID" value="SUG16538.1"/>
    <property type="molecule type" value="Genomic_DNA"/>
</dbReference>
<dbReference type="AlphaFoldDB" id="A0A379SAV7"/>
<keyword evidence="2" id="KW-0808">Transferase</keyword>
<keyword evidence="2" id="KW-0418">Kinase</keyword>
<sequence length="58" mass="6571">MQILEQSFFFVPENCPERFEKANNTCADGVIIDLEDTVTSEKIISREVAEKSKGNFDS</sequence>
<dbReference type="InterPro" id="IPR040442">
    <property type="entry name" value="Pyrv_kinase-like_dom_sf"/>
</dbReference>
<protein>
    <submittedName>
        <fullName evidence="2">Pyruvate Kinase</fullName>
    </submittedName>
</protein>
<reference evidence="2 3" key="1">
    <citation type="submission" date="2018-06" db="EMBL/GenBank/DDBJ databases">
        <authorList>
            <consortium name="Pathogen Informatics"/>
            <person name="Doyle S."/>
        </authorList>
    </citation>
    <scope>NUCLEOTIDE SEQUENCE [LARGE SCALE GENOMIC DNA]</scope>
    <source>
        <strain evidence="2 3">NCTC7295</strain>
    </source>
</reference>
<evidence type="ECO:0000256" key="1">
    <source>
        <dbReference type="ARBA" id="ARBA00022723"/>
    </source>
</evidence>
<dbReference type="GO" id="GO:0046872">
    <property type="term" value="F:metal ion binding"/>
    <property type="evidence" value="ECO:0007669"/>
    <property type="project" value="UniProtKB-KW"/>
</dbReference>
<organism evidence="2 3">
    <name type="scientific">Salmonella enterica subsp. arizonae</name>
    <dbReference type="NCBI Taxonomy" id="59203"/>
    <lineage>
        <taxon>Bacteria</taxon>
        <taxon>Pseudomonadati</taxon>
        <taxon>Pseudomonadota</taxon>
        <taxon>Gammaproteobacteria</taxon>
        <taxon>Enterobacterales</taxon>
        <taxon>Enterobacteriaceae</taxon>
        <taxon>Salmonella</taxon>
    </lineage>
</organism>